<dbReference type="EMBL" id="JAUEDK010000021">
    <property type="protein sequence ID" value="MDN0075700.1"/>
    <property type="molecule type" value="Genomic_DNA"/>
</dbReference>
<evidence type="ECO:0000313" key="3">
    <source>
        <dbReference type="EMBL" id="MDN0075700.1"/>
    </source>
</evidence>
<reference evidence="3" key="1">
    <citation type="submission" date="2023-06" db="EMBL/GenBank/DDBJ databases">
        <authorList>
            <person name="Zhang S."/>
        </authorList>
    </citation>
    <scope>NUCLEOTIDE SEQUENCE</scope>
    <source>
        <strain evidence="3">SG2303</strain>
    </source>
</reference>
<gene>
    <name evidence="3" type="primary">rsmD</name>
    <name evidence="3" type="ORF">QU481_12460</name>
</gene>
<accession>A0ABT7XPL5</accession>
<dbReference type="GO" id="GO:0052913">
    <property type="term" value="F:16S rRNA (guanine(966)-N(2))-methyltransferase activity"/>
    <property type="evidence" value="ECO:0007669"/>
    <property type="project" value="UniProtKB-EC"/>
</dbReference>
<protein>
    <submittedName>
        <fullName evidence="3">16S rRNA (Guanine(966)-N(2))-methyltransferase RsmD</fullName>
        <ecNumber evidence="3">2.1.1.171</ecNumber>
    </submittedName>
</protein>
<dbReference type="PANTHER" id="PTHR43542">
    <property type="entry name" value="METHYLTRANSFERASE"/>
    <property type="match status" value="1"/>
</dbReference>
<keyword evidence="4" id="KW-1185">Reference proteome</keyword>
<dbReference type="Pfam" id="PF03602">
    <property type="entry name" value="Cons_hypoth95"/>
    <property type="match status" value="1"/>
</dbReference>
<keyword evidence="1 3" id="KW-0489">Methyltransferase</keyword>
<dbReference type="Proteomes" id="UP001168540">
    <property type="component" value="Unassembled WGS sequence"/>
</dbReference>
<keyword evidence="2 3" id="KW-0808">Transferase</keyword>
<evidence type="ECO:0000256" key="1">
    <source>
        <dbReference type="ARBA" id="ARBA00022603"/>
    </source>
</evidence>
<organism evidence="3 4">
    <name type="scientific">Crenobacter oryzisoli</name>
    <dbReference type="NCBI Taxonomy" id="3056844"/>
    <lineage>
        <taxon>Bacteria</taxon>
        <taxon>Pseudomonadati</taxon>
        <taxon>Pseudomonadota</taxon>
        <taxon>Betaproteobacteria</taxon>
        <taxon>Neisseriales</taxon>
        <taxon>Neisseriaceae</taxon>
        <taxon>Crenobacter</taxon>
    </lineage>
</organism>
<proteinExistence type="predicted"/>
<dbReference type="SUPFAM" id="SSF53335">
    <property type="entry name" value="S-adenosyl-L-methionine-dependent methyltransferases"/>
    <property type="match status" value="1"/>
</dbReference>
<evidence type="ECO:0000313" key="4">
    <source>
        <dbReference type="Proteomes" id="UP001168540"/>
    </source>
</evidence>
<dbReference type="InterPro" id="IPR002052">
    <property type="entry name" value="DNA_methylase_N6_adenine_CS"/>
</dbReference>
<dbReference type="PIRSF" id="PIRSF004553">
    <property type="entry name" value="CHP00095"/>
    <property type="match status" value="1"/>
</dbReference>
<dbReference type="CDD" id="cd02440">
    <property type="entry name" value="AdoMet_MTases"/>
    <property type="match status" value="1"/>
</dbReference>
<dbReference type="NCBIfam" id="TIGR00095">
    <property type="entry name" value="16S rRNA (guanine(966)-N(2))-methyltransferase RsmD"/>
    <property type="match status" value="1"/>
</dbReference>
<dbReference type="Gene3D" id="3.40.50.150">
    <property type="entry name" value="Vaccinia Virus protein VP39"/>
    <property type="match status" value="1"/>
</dbReference>
<dbReference type="InterPro" id="IPR004398">
    <property type="entry name" value="RNA_MeTrfase_RsmD"/>
</dbReference>
<dbReference type="InterPro" id="IPR029063">
    <property type="entry name" value="SAM-dependent_MTases_sf"/>
</dbReference>
<name>A0ABT7XPL5_9NEIS</name>
<dbReference type="PROSITE" id="PS00092">
    <property type="entry name" value="N6_MTASE"/>
    <property type="match status" value="1"/>
</dbReference>
<comment type="caution">
    <text evidence="3">The sequence shown here is derived from an EMBL/GenBank/DDBJ whole genome shotgun (WGS) entry which is preliminary data.</text>
</comment>
<dbReference type="PANTHER" id="PTHR43542:SF1">
    <property type="entry name" value="METHYLTRANSFERASE"/>
    <property type="match status" value="1"/>
</dbReference>
<dbReference type="EC" id="2.1.1.171" evidence="3"/>
<dbReference type="RefSeq" id="WP_289830340.1">
    <property type="nucleotide sequence ID" value="NZ_JAUEDK010000021.1"/>
</dbReference>
<evidence type="ECO:0000256" key="2">
    <source>
        <dbReference type="ARBA" id="ARBA00022679"/>
    </source>
</evidence>
<sequence length="186" mass="20603">MTANRNRVRIIAGRYRRRLLSFPDADGLRPTPDRVRETLFNWLGQELDGLSCLDLFAGSGALGFEAASRGARRVVMVEKGKAPLMALKANRLELGADEIEVVAMDALMYLKSCRDRFDVILLDPPFDADLLPVLLPLARPRLAEGGYLYIEGRSLPDLSGWQVERQGKAGVVHYALLRVVVDTGPI</sequence>